<reference evidence="5 6" key="1">
    <citation type="submission" date="2024-08" db="EMBL/GenBank/DDBJ databases">
        <title>Clostridium lapicellarii sp. nov., and Clostridium renhuaiense sp. nov., two species isolated from the mud in a fermentation cellar used for producing sauce-flavour Chinese liquors.</title>
        <authorList>
            <person name="Yang F."/>
            <person name="Wang H."/>
            <person name="Chen L.Q."/>
            <person name="Zhou N."/>
            <person name="Lu J.J."/>
            <person name="Pu X.X."/>
            <person name="Wan B."/>
            <person name="Wang L."/>
            <person name="Liu S.J."/>
        </authorList>
    </citation>
    <scope>NUCLEOTIDE SEQUENCE [LARGE SCALE GENOMIC DNA]</scope>
    <source>
        <strain evidence="5 6">MT-5</strain>
    </source>
</reference>
<keyword evidence="2" id="KW-0560">Oxidoreductase</keyword>
<keyword evidence="6" id="KW-1185">Reference proteome</keyword>
<protein>
    <submittedName>
        <fullName evidence="5">Prephenate dehydrogenase</fullName>
    </submittedName>
</protein>
<dbReference type="InterPro" id="IPR036291">
    <property type="entry name" value="NAD(P)-bd_dom_sf"/>
</dbReference>
<evidence type="ECO:0000256" key="3">
    <source>
        <dbReference type="ARBA" id="ARBA00029440"/>
    </source>
</evidence>
<evidence type="ECO:0000259" key="4">
    <source>
        <dbReference type="PROSITE" id="PS51176"/>
    </source>
</evidence>
<comment type="pathway">
    <text evidence="3">Amino-acid biosynthesis.</text>
</comment>
<dbReference type="InterPro" id="IPR046825">
    <property type="entry name" value="PDH_C"/>
</dbReference>
<sequence>MEDCDFGDSDFNVNIAVVGMGLIGGSYAMALKALNPRCIVGIDKDKKTLNEALDMGIIDMAYESGGRFLKKIDLIIIALYPKDTVKFVKDNLQNLKRGVLITDASSVKEYVVSSINLFLPEYMEFVPGHPMAGRESKGIELASADIFKKANYIITPSSRNTPKGLNMIDKMARKIGCSNVTYVSPEEHDNVIAFTSQLPHVAAVSLMNSYDENSINNMELFIGGSFRDATRVAQINSKLWSQLFIMNSDKLVDEIEKFQKSIDELKMAVIYKDVNKIDDIFENAVHRRKDIVKRQG</sequence>
<dbReference type="InterPro" id="IPR046826">
    <property type="entry name" value="PDH_N"/>
</dbReference>
<gene>
    <name evidence="5" type="ORF">AB8U03_12595</name>
</gene>
<accession>A0ABV4BR47</accession>
<dbReference type="EMBL" id="JBGEWD010000012">
    <property type="protein sequence ID" value="MEY8001015.1"/>
    <property type="molecule type" value="Genomic_DNA"/>
</dbReference>
<comment type="caution">
    <text evidence="5">The sequence shown here is derived from an EMBL/GenBank/DDBJ whole genome shotgun (WGS) entry which is preliminary data.</text>
</comment>
<dbReference type="PANTHER" id="PTHR21363:SF0">
    <property type="entry name" value="PREPHENATE DEHYDROGENASE [NADP(+)]"/>
    <property type="match status" value="1"/>
</dbReference>
<dbReference type="Proteomes" id="UP001564657">
    <property type="component" value="Unassembled WGS sequence"/>
</dbReference>
<dbReference type="Gene3D" id="1.10.3660.10">
    <property type="entry name" value="6-phosphogluconate dehydrogenase C-terminal like domain"/>
    <property type="match status" value="1"/>
</dbReference>
<dbReference type="Gene3D" id="3.40.50.720">
    <property type="entry name" value="NAD(P)-binding Rossmann-like Domain"/>
    <property type="match status" value="1"/>
</dbReference>
<feature type="domain" description="Prephenate/arogenate dehydrogenase" evidence="4">
    <location>
        <begin position="13"/>
        <end position="296"/>
    </location>
</feature>
<dbReference type="RefSeq" id="WP_369704911.1">
    <property type="nucleotide sequence ID" value="NZ_JBGEWD010000012.1"/>
</dbReference>
<organism evidence="5 6">
    <name type="scientific">Clostridium moutaii</name>
    <dbReference type="NCBI Taxonomy" id="3240932"/>
    <lineage>
        <taxon>Bacteria</taxon>
        <taxon>Bacillati</taxon>
        <taxon>Bacillota</taxon>
        <taxon>Clostridia</taxon>
        <taxon>Eubacteriales</taxon>
        <taxon>Clostridiaceae</taxon>
        <taxon>Clostridium</taxon>
    </lineage>
</organism>
<evidence type="ECO:0000256" key="2">
    <source>
        <dbReference type="ARBA" id="ARBA00023002"/>
    </source>
</evidence>
<name>A0ABV4BR47_9CLOT</name>
<evidence type="ECO:0000256" key="1">
    <source>
        <dbReference type="ARBA" id="ARBA00007964"/>
    </source>
</evidence>
<proteinExistence type="inferred from homology"/>
<evidence type="ECO:0000313" key="5">
    <source>
        <dbReference type="EMBL" id="MEY8001015.1"/>
    </source>
</evidence>
<dbReference type="PROSITE" id="PS51176">
    <property type="entry name" value="PDH_ADH"/>
    <property type="match status" value="1"/>
</dbReference>
<dbReference type="InterPro" id="IPR003099">
    <property type="entry name" value="Prephen_DH"/>
</dbReference>
<dbReference type="Pfam" id="PF20463">
    <property type="entry name" value="PDH_C"/>
    <property type="match status" value="1"/>
</dbReference>
<dbReference type="Pfam" id="PF02153">
    <property type="entry name" value="PDH_N"/>
    <property type="match status" value="1"/>
</dbReference>
<dbReference type="InterPro" id="IPR008927">
    <property type="entry name" value="6-PGluconate_DH-like_C_sf"/>
</dbReference>
<comment type="similarity">
    <text evidence="1">Belongs to the prephenate/arogenate dehydrogenase family.</text>
</comment>
<evidence type="ECO:0000313" key="6">
    <source>
        <dbReference type="Proteomes" id="UP001564657"/>
    </source>
</evidence>
<dbReference type="PANTHER" id="PTHR21363">
    <property type="entry name" value="PREPHENATE DEHYDROGENASE"/>
    <property type="match status" value="1"/>
</dbReference>
<dbReference type="SUPFAM" id="SSF48179">
    <property type="entry name" value="6-phosphogluconate dehydrogenase C-terminal domain-like"/>
    <property type="match status" value="1"/>
</dbReference>
<dbReference type="SUPFAM" id="SSF51735">
    <property type="entry name" value="NAD(P)-binding Rossmann-fold domains"/>
    <property type="match status" value="1"/>
</dbReference>
<dbReference type="InterPro" id="IPR050812">
    <property type="entry name" value="Preph/Arog_dehydrog"/>
</dbReference>